<dbReference type="Proteomes" id="UP001459277">
    <property type="component" value="Unassembled WGS sequence"/>
</dbReference>
<keyword evidence="2" id="KW-1185">Reference proteome</keyword>
<protein>
    <submittedName>
        <fullName evidence="1">Uncharacterized protein</fullName>
    </submittedName>
</protein>
<dbReference type="AlphaFoldDB" id="A0AAW2E374"/>
<proteinExistence type="predicted"/>
<dbReference type="EMBL" id="JAZDWU010000001">
    <property type="protein sequence ID" value="KAL0016784.1"/>
    <property type="molecule type" value="Genomic_DNA"/>
</dbReference>
<gene>
    <name evidence="1" type="ORF">SO802_003853</name>
</gene>
<name>A0AAW2E374_9ROSI</name>
<comment type="caution">
    <text evidence="1">The sequence shown here is derived from an EMBL/GenBank/DDBJ whole genome shotgun (WGS) entry which is preliminary data.</text>
</comment>
<sequence>MAGGEEPLGSGDAGTVGVTVPESKAMTGGVADVVAGGVGAEVRLGEPLLLLVKPKEATAGVPSQGHVVSSTVHDVHHSKEPPELHAKSSGVAIKGISLEEFLEKFAKDEENEKVAADFYSLSNNTVMFQRSEILAEVLLDMQRTKFESSNLKKVLEWKNALKDLLFMKFGVQFILDKIWAAVEACIARDNEIMLNEFAVMMADLEKEIAAKAVKLSLLLS</sequence>
<evidence type="ECO:0000313" key="1">
    <source>
        <dbReference type="EMBL" id="KAL0016784.1"/>
    </source>
</evidence>
<reference evidence="1 2" key="1">
    <citation type="submission" date="2024-01" db="EMBL/GenBank/DDBJ databases">
        <title>A telomere-to-telomere, gap-free genome of sweet tea (Lithocarpus litseifolius).</title>
        <authorList>
            <person name="Zhou J."/>
        </authorList>
    </citation>
    <scope>NUCLEOTIDE SEQUENCE [LARGE SCALE GENOMIC DNA]</scope>
    <source>
        <strain evidence="1">Zhou-2022a</strain>
        <tissue evidence="1">Leaf</tissue>
    </source>
</reference>
<accession>A0AAW2E374</accession>
<evidence type="ECO:0000313" key="2">
    <source>
        <dbReference type="Proteomes" id="UP001459277"/>
    </source>
</evidence>
<organism evidence="1 2">
    <name type="scientific">Lithocarpus litseifolius</name>
    <dbReference type="NCBI Taxonomy" id="425828"/>
    <lineage>
        <taxon>Eukaryota</taxon>
        <taxon>Viridiplantae</taxon>
        <taxon>Streptophyta</taxon>
        <taxon>Embryophyta</taxon>
        <taxon>Tracheophyta</taxon>
        <taxon>Spermatophyta</taxon>
        <taxon>Magnoliopsida</taxon>
        <taxon>eudicotyledons</taxon>
        <taxon>Gunneridae</taxon>
        <taxon>Pentapetalae</taxon>
        <taxon>rosids</taxon>
        <taxon>fabids</taxon>
        <taxon>Fagales</taxon>
        <taxon>Fagaceae</taxon>
        <taxon>Lithocarpus</taxon>
    </lineage>
</organism>